<dbReference type="EMBL" id="JAHRHJ020000010">
    <property type="protein sequence ID" value="KAH9298367.1"/>
    <property type="molecule type" value="Genomic_DNA"/>
</dbReference>
<feature type="domain" description="HTH myb-type" evidence="4">
    <location>
        <begin position="39"/>
        <end position="99"/>
    </location>
</feature>
<keyword evidence="2" id="KW-0804">Transcription</keyword>
<dbReference type="Gene3D" id="1.10.10.60">
    <property type="entry name" value="Homeodomain-like"/>
    <property type="match status" value="1"/>
</dbReference>
<dbReference type="Proteomes" id="UP000824469">
    <property type="component" value="Unassembled WGS sequence"/>
</dbReference>
<protein>
    <recommendedName>
        <fullName evidence="4">HTH myb-type domain-containing protein</fullName>
    </recommendedName>
</protein>
<evidence type="ECO:0000313" key="5">
    <source>
        <dbReference type="EMBL" id="KAH9298367.1"/>
    </source>
</evidence>
<name>A0AA38CCX6_TAXCH</name>
<accession>A0AA38CCX6</accession>
<dbReference type="Pfam" id="PF00249">
    <property type="entry name" value="Myb_DNA-binding"/>
    <property type="match status" value="1"/>
</dbReference>
<proteinExistence type="predicted"/>
<keyword evidence="3" id="KW-0539">Nucleus</keyword>
<dbReference type="PROSITE" id="PS51294">
    <property type="entry name" value="HTH_MYB"/>
    <property type="match status" value="1"/>
</dbReference>
<evidence type="ECO:0000256" key="2">
    <source>
        <dbReference type="ARBA" id="ARBA00023163"/>
    </source>
</evidence>
<evidence type="ECO:0000313" key="6">
    <source>
        <dbReference type="Proteomes" id="UP000824469"/>
    </source>
</evidence>
<gene>
    <name evidence="5" type="ORF">KI387_030049</name>
</gene>
<dbReference type="SUPFAM" id="SSF46689">
    <property type="entry name" value="Homeodomain-like"/>
    <property type="match status" value="1"/>
</dbReference>
<feature type="non-terminal residue" evidence="5">
    <location>
        <position position="163"/>
    </location>
</feature>
<dbReference type="InterPro" id="IPR001005">
    <property type="entry name" value="SANT/Myb"/>
</dbReference>
<dbReference type="PANTHER" id="PTHR31499:SF43">
    <property type="entry name" value="MYB FAMILY TRANSCRIPTION FACTOR APL"/>
    <property type="match status" value="1"/>
</dbReference>
<evidence type="ECO:0000256" key="1">
    <source>
        <dbReference type="ARBA" id="ARBA00023015"/>
    </source>
</evidence>
<organism evidence="5 6">
    <name type="scientific">Taxus chinensis</name>
    <name type="common">Chinese yew</name>
    <name type="synonym">Taxus wallichiana var. chinensis</name>
    <dbReference type="NCBI Taxonomy" id="29808"/>
    <lineage>
        <taxon>Eukaryota</taxon>
        <taxon>Viridiplantae</taxon>
        <taxon>Streptophyta</taxon>
        <taxon>Embryophyta</taxon>
        <taxon>Tracheophyta</taxon>
        <taxon>Spermatophyta</taxon>
        <taxon>Pinopsida</taxon>
        <taxon>Pinidae</taxon>
        <taxon>Conifers II</taxon>
        <taxon>Cupressales</taxon>
        <taxon>Taxaceae</taxon>
        <taxon>Taxus</taxon>
    </lineage>
</organism>
<reference evidence="5 6" key="1">
    <citation type="journal article" date="2021" name="Nat. Plants">
        <title>The Taxus genome provides insights into paclitaxel biosynthesis.</title>
        <authorList>
            <person name="Xiong X."/>
            <person name="Gou J."/>
            <person name="Liao Q."/>
            <person name="Li Y."/>
            <person name="Zhou Q."/>
            <person name="Bi G."/>
            <person name="Li C."/>
            <person name="Du R."/>
            <person name="Wang X."/>
            <person name="Sun T."/>
            <person name="Guo L."/>
            <person name="Liang H."/>
            <person name="Lu P."/>
            <person name="Wu Y."/>
            <person name="Zhang Z."/>
            <person name="Ro D.K."/>
            <person name="Shang Y."/>
            <person name="Huang S."/>
            <person name="Yan J."/>
        </authorList>
    </citation>
    <scope>NUCLEOTIDE SEQUENCE [LARGE SCALE GENOMIC DNA]</scope>
    <source>
        <strain evidence="5">Ta-2019</strain>
    </source>
</reference>
<evidence type="ECO:0000256" key="3">
    <source>
        <dbReference type="ARBA" id="ARBA00023242"/>
    </source>
</evidence>
<dbReference type="InterPro" id="IPR025756">
    <property type="entry name" value="Myb_CC_LHEQLE"/>
</dbReference>
<dbReference type="Pfam" id="PF14379">
    <property type="entry name" value="Myb_CC_LHEQLE"/>
    <property type="match status" value="1"/>
</dbReference>
<dbReference type="GO" id="GO:0003677">
    <property type="term" value="F:DNA binding"/>
    <property type="evidence" value="ECO:0007669"/>
    <property type="project" value="InterPro"/>
</dbReference>
<dbReference type="InterPro" id="IPR009057">
    <property type="entry name" value="Homeodomain-like_sf"/>
</dbReference>
<keyword evidence="1" id="KW-0805">Transcription regulation</keyword>
<dbReference type="FunFam" id="1.10.10.60:FF:000002">
    <property type="entry name" value="Myb family transcription factor"/>
    <property type="match status" value="1"/>
</dbReference>
<dbReference type="GO" id="GO:0003700">
    <property type="term" value="F:DNA-binding transcription factor activity"/>
    <property type="evidence" value="ECO:0007669"/>
    <property type="project" value="InterPro"/>
</dbReference>
<evidence type="ECO:0000259" key="4">
    <source>
        <dbReference type="PROSITE" id="PS51294"/>
    </source>
</evidence>
<keyword evidence="6" id="KW-1185">Reference proteome</keyword>
<dbReference type="InterPro" id="IPR017930">
    <property type="entry name" value="Myb_dom"/>
</dbReference>
<dbReference type="InterPro" id="IPR006447">
    <property type="entry name" value="Myb_dom_plants"/>
</dbReference>
<dbReference type="InterPro" id="IPR046955">
    <property type="entry name" value="PHR1-like"/>
</dbReference>
<sequence length="163" mass="18419">MGQQSAHGFIKQLSRFLLYQHHRGSGRMYPCDPGVVISAHPKPRLRWTPELHERFVEALTQLGGPHKATPKSIMRAMGVHGLTLYHLKSHLQKYRLGRQAQKEVSVGTNKDDDAPNSDVTVCLGMMNTNRDSGIILNHKEAMQIAEALKAQIQVQKRLHEQLE</sequence>
<dbReference type="NCBIfam" id="TIGR01557">
    <property type="entry name" value="myb_SHAQKYF"/>
    <property type="match status" value="1"/>
</dbReference>
<comment type="caution">
    <text evidence="5">The sequence shown here is derived from an EMBL/GenBank/DDBJ whole genome shotgun (WGS) entry which is preliminary data.</text>
</comment>
<dbReference type="PANTHER" id="PTHR31499">
    <property type="entry name" value="MYB FAMILY TRANSCRIPTION FACTOR PHL11"/>
    <property type="match status" value="1"/>
</dbReference>
<dbReference type="AlphaFoldDB" id="A0AA38CCX6"/>